<dbReference type="PIR" id="T28235">
    <property type="entry name" value="T28235"/>
</dbReference>
<proteinExistence type="predicted"/>
<accession>Q9YW18</accession>
<dbReference type="KEGG" id="vg:1449892"/>
<sequence>MNVDVYVHMMTMNDDDGKYLHDYVNVNVLINVNVDVNVDNHQPKANMVFYIFSMAILHKYSLLDIY</sequence>
<gene>
    <name evidence="1" type="primary">MSV073</name>
</gene>
<evidence type="ECO:0000313" key="1">
    <source>
        <dbReference type="EMBL" id="AAC97629.1"/>
    </source>
</evidence>
<organism evidence="1 2">
    <name type="scientific">Melanoplus sanguinipes entomopoxvirus</name>
    <name type="common">MsEPV</name>
    <dbReference type="NCBI Taxonomy" id="83191"/>
    <lineage>
        <taxon>Viruses</taxon>
        <taxon>Varidnaviria</taxon>
        <taxon>Bamfordvirae</taxon>
        <taxon>Nucleocytoviricota</taxon>
        <taxon>Pokkesviricetes</taxon>
        <taxon>Chitovirales</taxon>
        <taxon>Poxviridae</taxon>
        <taxon>Entomopoxvirinae</taxon>
        <taxon>Deltaentomopoxvirus</taxon>
        <taxon>Deltaentomopoxvirus msanguinipes</taxon>
    </lineage>
</organism>
<protein>
    <submittedName>
        <fullName evidence="1">Uncharacterized protein</fullName>
    </submittedName>
</protein>
<organismHost>
    <name type="scientific">Melanoplus sanguinipes</name>
    <name type="common">Migratory grasshopper</name>
    <dbReference type="NCBI Taxonomy" id="65742"/>
</organismHost>
<dbReference type="GeneID" id="1449892"/>
<dbReference type="RefSeq" id="NP_048145.1">
    <property type="nucleotide sequence ID" value="NC_001993.1"/>
</dbReference>
<reference evidence="1 2" key="1">
    <citation type="journal article" date="1999" name="J. Virol.">
        <title>The genome of Melanoplus sanguinipes entomopoxvirus.</title>
        <authorList>
            <person name="Afonso C.L."/>
            <person name="Tulman E.R."/>
            <person name="Lu Z."/>
            <person name="Oma E."/>
            <person name="Kutish G.F."/>
            <person name="Rock D.L."/>
        </authorList>
    </citation>
    <scope>NUCLEOTIDE SEQUENCE [LARGE SCALE GENOMIC DNA]</scope>
    <source>
        <strain evidence="1">Tucson</strain>
    </source>
</reference>
<dbReference type="EMBL" id="AF063866">
    <property type="protein sequence ID" value="AAC97629.1"/>
    <property type="molecule type" value="Genomic_DNA"/>
</dbReference>
<keyword evidence="2" id="KW-1185">Reference proteome</keyword>
<dbReference type="Proteomes" id="UP000172353">
    <property type="component" value="Segment"/>
</dbReference>
<name>Q9YW18_MSEPV</name>
<evidence type="ECO:0000313" key="2">
    <source>
        <dbReference type="Proteomes" id="UP000172353"/>
    </source>
</evidence>